<dbReference type="Proteomes" id="UP000025227">
    <property type="component" value="Unplaced"/>
</dbReference>
<accession>A0A7I4XUV8</accession>
<protein>
    <submittedName>
        <fullName evidence="3">Uncharacterized protein</fullName>
    </submittedName>
</protein>
<proteinExistence type="predicted"/>
<dbReference type="WBParaSite" id="HCON_00009520-00001">
    <property type="protein sequence ID" value="HCON_00009520-00001"/>
    <property type="gene ID" value="HCON_00009520"/>
</dbReference>
<feature type="region of interest" description="Disordered" evidence="1">
    <location>
        <begin position="78"/>
        <end position="102"/>
    </location>
</feature>
<evidence type="ECO:0000256" key="1">
    <source>
        <dbReference type="SAM" id="MobiDB-lite"/>
    </source>
</evidence>
<organism evidence="2 3">
    <name type="scientific">Haemonchus contortus</name>
    <name type="common">Barber pole worm</name>
    <dbReference type="NCBI Taxonomy" id="6289"/>
    <lineage>
        <taxon>Eukaryota</taxon>
        <taxon>Metazoa</taxon>
        <taxon>Ecdysozoa</taxon>
        <taxon>Nematoda</taxon>
        <taxon>Chromadorea</taxon>
        <taxon>Rhabditida</taxon>
        <taxon>Rhabditina</taxon>
        <taxon>Rhabditomorpha</taxon>
        <taxon>Strongyloidea</taxon>
        <taxon>Trichostrongylidae</taxon>
        <taxon>Haemonchus</taxon>
    </lineage>
</organism>
<evidence type="ECO:0000313" key="2">
    <source>
        <dbReference type="Proteomes" id="UP000025227"/>
    </source>
</evidence>
<evidence type="ECO:0000313" key="3">
    <source>
        <dbReference type="WBParaSite" id="HCON_00009520-00001"/>
    </source>
</evidence>
<reference evidence="3" key="1">
    <citation type="submission" date="2020-12" db="UniProtKB">
        <authorList>
            <consortium name="WormBaseParasite"/>
        </authorList>
    </citation>
    <scope>IDENTIFICATION</scope>
    <source>
        <strain evidence="3">MHco3</strain>
    </source>
</reference>
<name>A0A7I4XUV8_HAECO</name>
<dbReference type="AlphaFoldDB" id="A0A7I4XUV8"/>
<dbReference type="OrthoDB" id="5891088at2759"/>
<keyword evidence="2" id="KW-1185">Reference proteome</keyword>
<feature type="compositionally biased region" description="Basic and acidic residues" evidence="1">
    <location>
        <begin position="88"/>
        <end position="102"/>
    </location>
</feature>
<sequence>MFMKNGLVPDASFLLNGKNISECSSYVYLCRKVNMMNDLAPDKRTSAMPLITARNRRSGVPVMLCDIVMTVGAGRLLTGSLGTSNELQDDRQRDEQTSSRKL</sequence>